<reference evidence="2 3" key="1">
    <citation type="journal article" date="2018" name="Nat. Ecol. Evol.">
        <title>Shark genomes provide insights into elasmobranch evolution and the origin of vertebrates.</title>
        <authorList>
            <person name="Hara Y"/>
            <person name="Yamaguchi K"/>
            <person name="Onimaru K"/>
            <person name="Kadota M"/>
            <person name="Koyanagi M"/>
            <person name="Keeley SD"/>
            <person name="Tatsumi K"/>
            <person name="Tanaka K"/>
            <person name="Motone F"/>
            <person name="Kageyama Y"/>
            <person name="Nozu R"/>
            <person name="Adachi N"/>
            <person name="Nishimura O"/>
            <person name="Nakagawa R"/>
            <person name="Tanegashima C"/>
            <person name="Kiyatake I"/>
            <person name="Matsumoto R"/>
            <person name="Murakumo K"/>
            <person name="Nishida K"/>
            <person name="Terakita A"/>
            <person name="Kuratani S"/>
            <person name="Sato K"/>
            <person name="Hyodo S Kuraku.S."/>
        </authorList>
    </citation>
    <scope>NUCLEOTIDE SEQUENCE [LARGE SCALE GENOMIC DNA]</scope>
</reference>
<gene>
    <name evidence="2" type="ORF">chiPu_0000310</name>
</gene>
<keyword evidence="3" id="KW-1185">Reference proteome</keyword>
<dbReference type="EMBL" id="BEZZ01000004">
    <property type="protein sequence ID" value="GCC21927.1"/>
    <property type="molecule type" value="Genomic_DNA"/>
</dbReference>
<dbReference type="Gene3D" id="2.30.29.90">
    <property type="match status" value="1"/>
</dbReference>
<sequence>MANLRKAMLQENVFTPKGEKLMHVLQIQVSEGNEDYCLCLTVTRDEEVQITFLKILPNGLKEKYMTQAVWFLEDLTVVDGRDATADNPYLDLHFQTVCSWEASSTAAKYAFVRSLRKMNKVYLQKDIQFLNFDSDFIQEMSFFGVPEDTMMVIQLCLQAFNCFCLLGSL</sequence>
<dbReference type="Pfam" id="PF15277">
    <property type="entry name" value="Sec3-PIP2_bind"/>
    <property type="match status" value="1"/>
</dbReference>
<feature type="domain" description="Exocyst complex component Sec3 PIP2-binding N-terminal" evidence="1">
    <location>
        <begin position="31"/>
        <end position="122"/>
    </location>
</feature>
<proteinExistence type="predicted"/>
<dbReference type="AlphaFoldDB" id="A0A401RUW2"/>
<evidence type="ECO:0000313" key="2">
    <source>
        <dbReference type="EMBL" id="GCC21927.1"/>
    </source>
</evidence>
<dbReference type="OMA" id="CACVLNC"/>
<name>A0A401RUW2_CHIPU</name>
<organism evidence="2 3">
    <name type="scientific">Chiloscyllium punctatum</name>
    <name type="common">Brownbanded bambooshark</name>
    <name type="synonym">Hemiscyllium punctatum</name>
    <dbReference type="NCBI Taxonomy" id="137246"/>
    <lineage>
        <taxon>Eukaryota</taxon>
        <taxon>Metazoa</taxon>
        <taxon>Chordata</taxon>
        <taxon>Craniata</taxon>
        <taxon>Vertebrata</taxon>
        <taxon>Chondrichthyes</taxon>
        <taxon>Elasmobranchii</taxon>
        <taxon>Galeomorphii</taxon>
        <taxon>Galeoidea</taxon>
        <taxon>Orectolobiformes</taxon>
        <taxon>Hemiscylliidae</taxon>
        <taxon>Chiloscyllium</taxon>
    </lineage>
</organism>
<evidence type="ECO:0000259" key="1">
    <source>
        <dbReference type="SMART" id="SM01313"/>
    </source>
</evidence>
<dbReference type="OrthoDB" id="8734520at2759"/>
<dbReference type="Proteomes" id="UP000287033">
    <property type="component" value="Unassembled WGS sequence"/>
</dbReference>
<dbReference type="STRING" id="137246.A0A401RUW2"/>
<evidence type="ECO:0000313" key="3">
    <source>
        <dbReference type="Proteomes" id="UP000287033"/>
    </source>
</evidence>
<dbReference type="SMART" id="SM01313">
    <property type="entry name" value="Sec3-PIP2_bind"/>
    <property type="match status" value="1"/>
</dbReference>
<comment type="caution">
    <text evidence="2">The sequence shown here is derived from an EMBL/GenBank/DDBJ whole genome shotgun (WGS) entry which is preliminary data.</text>
</comment>
<accession>A0A401RUW2</accession>
<dbReference type="InterPro" id="IPR028258">
    <property type="entry name" value="Sec3-PIP2_bind"/>
</dbReference>
<protein>
    <recommendedName>
        <fullName evidence="1">Exocyst complex component Sec3 PIP2-binding N-terminal domain-containing protein</fullName>
    </recommendedName>
</protein>